<comment type="subunit">
    <text evidence="8">Component of a pre-mRNA cleavage factor complex. Interacts directly with PCF11.</text>
</comment>
<evidence type="ECO:0000256" key="6">
    <source>
        <dbReference type="ARBA" id="ARBA00022840"/>
    </source>
</evidence>
<dbReference type="InterPro" id="IPR010655">
    <property type="entry name" value="Clp1_C"/>
</dbReference>
<dbReference type="GO" id="GO:0031124">
    <property type="term" value="P:mRNA 3'-end processing"/>
    <property type="evidence" value="ECO:0007669"/>
    <property type="project" value="UniProtKB-UniRule"/>
</dbReference>
<dbReference type="Pfam" id="PF16575">
    <property type="entry name" value="CLP1_P"/>
    <property type="match status" value="1"/>
</dbReference>
<dbReference type="Proteomes" id="UP000031516">
    <property type="component" value="Unassembled WGS sequence"/>
</dbReference>
<dbReference type="AlphaFoldDB" id="A0A0A8L4K3"/>
<feature type="binding site" evidence="8">
    <location>
        <begin position="122"/>
        <end position="127"/>
    </location>
    <ligand>
        <name>ATP</name>
        <dbReference type="ChEBI" id="CHEBI:30616"/>
    </ligand>
</feature>
<comment type="function">
    <text evidence="8">Required for endonucleolytic cleavage during polyadenylation-dependent pre-mRNA 3'-end formation.</text>
</comment>
<dbReference type="EMBL" id="CCBQ010000019">
    <property type="protein sequence ID" value="CDO93168.1"/>
    <property type="molecule type" value="Genomic_DNA"/>
</dbReference>
<evidence type="ECO:0000259" key="11">
    <source>
        <dbReference type="Pfam" id="PF16575"/>
    </source>
</evidence>
<sequence>MDIVEFNETPEAAQSSALLQGQEWNVHVPSGAKLTVTVKYGIVEILGTELANDIPYTFQGISVNIYAIERSLIEWKCLEELEPVLSENKSYHTYVYNLSFALERLKLLSFNGPRLLILGQRSTGKSSLAHILCSYALKIKQYQPLLVNLNPQEGVFSLPGSITATPISEILDVESSIWGQSITTGATKLHDKQPLVKNFGLENIEDNRPLYLSTISQLASGVQQRLKNDPVVRRSGLIIDTPDISRFDTDTWSEVRHIIEQFEINAIVVCADTDELAIKLSENFKTKVGHFVRIPPPGSITKIDGIMRRALQRIQIREYFYGTTETVLSPYTMGAGFEEITIFKPRNLSEYGGTQQEIDLTVFDKVEVNASNLQHSIVAITNISRKDTQDKLNTASIIGYGLITEVNDSKRKLRVLLPVPSRIPDRAMILTEYRYLE</sequence>
<evidence type="ECO:0000313" key="13">
    <source>
        <dbReference type="Proteomes" id="UP000031516"/>
    </source>
</evidence>
<evidence type="ECO:0000256" key="7">
    <source>
        <dbReference type="ARBA" id="ARBA00023242"/>
    </source>
</evidence>
<keyword evidence="5 8" id="KW-0547">Nucleotide-binding</keyword>
<gene>
    <name evidence="8" type="primary">CLP1</name>
    <name evidence="12" type="ORF">KLDO_g1470</name>
</gene>
<dbReference type="GO" id="GO:0051731">
    <property type="term" value="F:polynucleotide 5'-hydroxyl-kinase activity"/>
    <property type="evidence" value="ECO:0007669"/>
    <property type="project" value="InterPro"/>
</dbReference>
<dbReference type="Gene3D" id="2.40.30.330">
    <property type="entry name" value="Pre-mRNA cleavage complex subunit Clp1, C-terminal domain"/>
    <property type="match status" value="1"/>
</dbReference>
<name>A0A0A8L4K3_9SACH</name>
<dbReference type="InterPro" id="IPR032319">
    <property type="entry name" value="CLP1_P"/>
</dbReference>
<dbReference type="PANTHER" id="PTHR12755">
    <property type="entry name" value="CLEAVAGE/POLYADENYLATION FACTOR IA SUBUNIT CLP1P"/>
    <property type="match status" value="1"/>
</dbReference>
<evidence type="ECO:0000259" key="9">
    <source>
        <dbReference type="Pfam" id="PF06807"/>
    </source>
</evidence>
<keyword evidence="6 8" id="KW-0067">ATP-binding</keyword>
<evidence type="ECO:0000256" key="1">
    <source>
        <dbReference type="ARBA" id="ARBA00004123"/>
    </source>
</evidence>
<dbReference type="InterPro" id="IPR038239">
    <property type="entry name" value="Clp1_N_sf"/>
</dbReference>
<dbReference type="PANTHER" id="PTHR12755:SF6">
    <property type="entry name" value="POLYRIBONUCLEOTIDE 5'-HYDROXYL-KINASE CLP1"/>
    <property type="match status" value="1"/>
</dbReference>
<protein>
    <recommendedName>
        <fullName evidence="3">Polynucleotide 5'-hydroxyl-kinase GRC3</fullName>
    </recommendedName>
    <alternativeName>
        <fullName evidence="2">Polynucleotide 5'-hydroxyl-kinase grc3</fullName>
    </alternativeName>
</protein>
<keyword evidence="4 8" id="KW-0507">mRNA processing</keyword>
<evidence type="ECO:0000256" key="2">
    <source>
        <dbReference type="ARBA" id="ARBA00018706"/>
    </source>
</evidence>
<reference evidence="12 13" key="1">
    <citation type="submission" date="2014-03" db="EMBL/GenBank/DDBJ databases">
        <title>The genome of Kluyveromyces dobzhanskii.</title>
        <authorList>
            <person name="Nystedt B."/>
            <person name="Astrom S."/>
        </authorList>
    </citation>
    <scope>NUCLEOTIDE SEQUENCE [LARGE SCALE GENOMIC DNA]</scope>
    <source>
        <strain evidence="12 13">CBS 2104</strain>
    </source>
</reference>
<feature type="domain" description="Clp1 N-terminal" evidence="10">
    <location>
        <begin position="18"/>
        <end position="106"/>
    </location>
</feature>
<dbReference type="Pfam" id="PF06807">
    <property type="entry name" value="Clp1"/>
    <property type="match status" value="1"/>
</dbReference>
<evidence type="ECO:0000259" key="10">
    <source>
        <dbReference type="Pfam" id="PF16573"/>
    </source>
</evidence>
<dbReference type="SUPFAM" id="SSF52540">
    <property type="entry name" value="P-loop containing nucleoside triphosphate hydrolases"/>
    <property type="match status" value="1"/>
</dbReference>
<dbReference type="InterPro" id="IPR028606">
    <property type="entry name" value="Clp1"/>
</dbReference>
<evidence type="ECO:0000256" key="8">
    <source>
        <dbReference type="HAMAP-Rule" id="MF_03035"/>
    </source>
</evidence>
<dbReference type="InterPro" id="IPR027417">
    <property type="entry name" value="P-loop_NTPase"/>
</dbReference>
<evidence type="ECO:0000256" key="3">
    <source>
        <dbReference type="ARBA" id="ARBA00019824"/>
    </source>
</evidence>
<dbReference type="GO" id="GO:0005524">
    <property type="term" value="F:ATP binding"/>
    <property type="evidence" value="ECO:0007669"/>
    <property type="project" value="UniProtKB-UniRule"/>
</dbReference>
<comment type="similarity">
    <text evidence="8">Belongs to the Clp1 family. Clp1 subfamily.</text>
</comment>
<dbReference type="GO" id="GO:0005849">
    <property type="term" value="C:mRNA cleavage factor complex"/>
    <property type="evidence" value="ECO:0007669"/>
    <property type="project" value="UniProtKB-UniRule"/>
</dbReference>
<feature type="domain" description="Clp1 P-loop" evidence="11">
    <location>
        <begin position="119"/>
        <end position="322"/>
    </location>
</feature>
<dbReference type="Pfam" id="PF16573">
    <property type="entry name" value="CLP1_N"/>
    <property type="match status" value="1"/>
</dbReference>
<comment type="caution">
    <text evidence="12">The sequence shown here is derived from an EMBL/GenBank/DDBJ whole genome shotgun (WGS) entry which is preliminary data.</text>
</comment>
<dbReference type="HAMAP" id="MF_03035">
    <property type="entry name" value="Clp1"/>
    <property type="match status" value="1"/>
</dbReference>
<dbReference type="OrthoDB" id="258143at2759"/>
<accession>A0A0A8L4K3</accession>
<keyword evidence="13" id="KW-1185">Reference proteome</keyword>
<evidence type="ECO:0000313" key="12">
    <source>
        <dbReference type="EMBL" id="CDO93168.1"/>
    </source>
</evidence>
<comment type="caution">
    <text evidence="8">Lacks conserved residue(s) required for the propagation of feature annotation.</text>
</comment>
<comment type="subcellular location">
    <subcellularLocation>
        <location evidence="1 8">Nucleus</location>
    </subcellularLocation>
</comment>
<dbReference type="Gene3D" id="2.60.120.1030">
    <property type="entry name" value="Clp1, DNA binding domain"/>
    <property type="match status" value="1"/>
</dbReference>
<dbReference type="InterPro" id="IPR038238">
    <property type="entry name" value="Clp1_C_sf"/>
</dbReference>
<keyword evidence="7 8" id="KW-0539">Nucleus</keyword>
<feature type="domain" description="Clp1 C-terminal" evidence="9">
    <location>
        <begin position="328"/>
        <end position="437"/>
    </location>
</feature>
<dbReference type="InterPro" id="IPR032324">
    <property type="entry name" value="Clp1_N"/>
</dbReference>
<evidence type="ECO:0000256" key="5">
    <source>
        <dbReference type="ARBA" id="ARBA00022741"/>
    </source>
</evidence>
<dbReference type="InterPro" id="IPR045116">
    <property type="entry name" value="Clp1/Grc3"/>
</dbReference>
<evidence type="ECO:0000256" key="4">
    <source>
        <dbReference type="ARBA" id="ARBA00022664"/>
    </source>
</evidence>
<dbReference type="GO" id="GO:0006388">
    <property type="term" value="P:tRNA splicing, via endonucleolytic cleavage and ligation"/>
    <property type="evidence" value="ECO:0007669"/>
    <property type="project" value="TreeGrafter"/>
</dbReference>
<organism evidence="12 13">
    <name type="scientific">Kluyveromyces dobzhanskii CBS 2104</name>
    <dbReference type="NCBI Taxonomy" id="1427455"/>
    <lineage>
        <taxon>Eukaryota</taxon>
        <taxon>Fungi</taxon>
        <taxon>Dikarya</taxon>
        <taxon>Ascomycota</taxon>
        <taxon>Saccharomycotina</taxon>
        <taxon>Saccharomycetes</taxon>
        <taxon>Saccharomycetales</taxon>
        <taxon>Saccharomycetaceae</taxon>
        <taxon>Kluyveromyces</taxon>
    </lineage>
</organism>
<feature type="binding site" evidence="8">
    <location>
        <position position="23"/>
    </location>
    <ligand>
        <name>ATP</name>
        <dbReference type="ChEBI" id="CHEBI:30616"/>
    </ligand>
</feature>
<dbReference type="Gene3D" id="3.40.50.300">
    <property type="entry name" value="P-loop containing nucleotide triphosphate hydrolases"/>
    <property type="match status" value="1"/>
</dbReference>
<proteinExistence type="inferred from homology"/>